<accession>A0A7T3V5G4</accession>
<dbReference type="RefSeq" id="WP_198442699.1">
    <property type="nucleotide sequence ID" value="NZ_CBCSHE010000007.1"/>
</dbReference>
<dbReference type="Proteomes" id="UP000595224">
    <property type="component" value="Chromosome"/>
</dbReference>
<dbReference type="Pfam" id="PF04434">
    <property type="entry name" value="SWIM"/>
    <property type="match status" value="1"/>
</dbReference>
<feature type="domain" description="Helicase C-terminal" evidence="5">
    <location>
        <begin position="1086"/>
        <end position="1242"/>
    </location>
</feature>
<keyword evidence="2" id="KW-0863">Zinc-finger</keyword>
<dbReference type="Gene3D" id="3.40.50.300">
    <property type="entry name" value="P-loop containing nucleotide triphosphate hydrolases"/>
    <property type="match status" value="1"/>
</dbReference>
<proteinExistence type="predicted"/>
<dbReference type="KEGG" id="tper:IWA51_00270"/>
<dbReference type="AlphaFoldDB" id="A0A7T3V5G4"/>
<dbReference type="InterPro" id="IPR049730">
    <property type="entry name" value="SNF2/RAD54-like_C"/>
</dbReference>
<dbReference type="Pfam" id="PF00271">
    <property type="entry name" value="Helicase_C"/>
    <property type="match status" value="1"/>
</dbReference>
<dbReference type="PROSITE" id="PS51192">
    <property type="entry name" value="HELICASE_ATP_BIND_1"/>
    <property type="match status" value="1"/>
</dbReference>
<dbReference type="CDD" id="cd18012">
    <property type="entry name" value="DEXQc_arch_SWI2_SNF2"/>
    <property type="match status" value="1"/>
</dbReference>
<organism evidence="6 7">
    <name type="scientific">Treponema peruense</name>
    <dbReference type="NCBI Taxonomy" id="2787628"/>
    <lineage>
        <taxon>Bacteria</taxon>
        <taxon>Pseudomonadati</taxon>
        <taxon>Spirochaetota</taxon>
        <taxon>Spirochaetia</taxon>
        <taxon>Spirochaetales</taxon>
        <taxon>Treponemataceae</taxon>
        <taxon>Treponema</taxon>
    </lineage>
</organism>
<dbReference type="GO" id="GO:0016787">
    <property type="term" value="F:hydrolase activity"/>
    <property type="evidence" value="ECO:0007669"/>
    <property type="project" value="UniProtKB-KW"/>
</dbReference>
<dbReference type="InterPro" id="IPR014001">
    <property type="entry name" value="Helicase_ATP-bd"/>
</dbReference>
<keyword evidence="2" id="KW-0479">Metal-binding</keyword>
<dbReference type="GO" id="GO:0004386">
    <property type="term" value="F:helicase activity"/>
    <property type="evidence" value="ECO:0007669"/>
    <property type="project" value="UniProtKB-KW"/>
</dbReference>
<name>A0A7T3V5G4_9SPIR</name>
<dbReference type="Pfam" id="PF08455">
    <property type="entry name" value="SNF2_assoc"/>
    <property type="match status" value="1"/>
</dbReference>
<dbReference type="Gene3D" id="3.40.50.10810">
    <property type="entry name" value="Tandem AAA-ATPase domain"/>
    <property type="match status" value="1"/>
</dbReference>
<dbReference type="PROSITE" id="PS50966">
    <property type="entry name" value="ZF_SWIM"/>
    <property type="match status" value="1"/>
</dbReference>
<keyword evidence="1" id="KW-0378">Hydrolase</keyword>
<keyword evidence="7" id="KW-1185">Reference proteome</keyword>
<evidence type="ECO:0000313" key="6">
    <source>
        <dbReference type="EMBL" id="QQA01104.1"/>
    </source>
</evidence>
<protein>
    <submittedName>
        <fullName evidence="6">DEAD/DEAH box helicase</fullName>
    </submittedName>
</protein>
<dbReference type="SMART" id="SM00487">
    <property type="entry name" value="DEXDc"/>
    <property type="match status" value="1"/>
</dbReference>
<dbReference type="Pfam" id="PF00176">
    <property type="entry name" value="SNF2-rel_dom"/>
    <property type="match status" value="1"/>
</dbReference>
<evidence type="ECO:0000259" key="4">
    <source>
        <dbReference type="PROSITE" id="PS51192"/>
    </source>
</evidence>
<reference evidence="6 7" key="1">
    <citation type="submission" date="2020-11" db="EMBL/GenBank/DDBJ databases">
        <title>Treponema Peruensis nv. sp., first commensal Treponema isolated from human feces.</title>
        <authorList>
            <person name="Belkhou C."/>
            <person name="Raes J."/>
        </authorList>
    </citation>
    <scope>NUCLEOTIDE SEQUENCE [LARGE SCALE GENOMIC DNA]</scope>
    <source>
        <strain evidence="6 7">RCC2812</strain>
    </source>
</reference>
<evidence type="ECO:0000313" key="7">
    <source>
        <dbReference type="Proteomes" id="UP000595224"/>
    </source>
</evidence>
<feature type="domain" description="Helicase ATP-binding" evidence="4">
    <location>
        <begin position="798"/>
        <end position="959"/>
    </location>
</feature>
<keyword evidence="6" id="KW-0347">Helicase</keyword>
<evidence type="ECO:0000259" key="3">
    <source>
        <dbReference type="PROSITE" id="PS50966"/>
    </source>
</evidence>
<dbReference type="EMBL" id="CP064936">
    <property type="protein sequence ID" value="QQA01104.1"/>
    <property type="molecule type" value="Genomic_DNA"/>
</dbReference>
<feature type="domain" description="SWIM-type" evidence="3">
    <location>
        <begin position="52"/>
        <end position="87"/>
    </location>
</feature>
<dbReference type="SUPFAM" id="SSF52540">
    <property type="entry name" value="P-loop containing nucleoside triphosphate hydrolases"/>
    <property type="match status" value="2"/>
</dbReference>
<dbReference type="SMART" id="SM00490">
    <property type="entry name" value="HELICc"/>
    <property type="match status" value="1"/>
</dbReference>
<dbReference type="GO" id="GO:0005524">
    <property type="term" value="F:ATP binding"/>
    <property type="evidence" value="ECO:0007669"/>
    <property type="project" value="InterPro"/>
</dbReference>
<dbReference type="InterPro" id="IPR007527">
    <property type="entry name" value="Znf_SWIM"/>
</dbReference>
<dbReference type="InterPro" id="IPR013663">
    <property type="entry name" value="Helicase_SWF/SNF/SWI_bac"/>
</dbReference>
<gene>
    <name evidence="6" type="ORF">IWA51_00270</name>
</gene>
<dbReference type="InterPro" id="IPR000330">
    <property type="entry name" value="SNF2_N"/>
</dbReference>
<dbReference type="PANTHER" id="PTHR10799">
    <property type="entry name" value="SNF2/RAD54 HELICASE FAMILY"/>
    <property type="match status" value="1"/>
</dbReference>
<keyword evidence="6" id="KW-0547">Nucleotide-binding</keyword>
<dbReference type="InterPro" id="IPR027417">
    <property type="entry name" value="P-loop_NTPase"/>
</dbReference>
<sequence length="1245" mass="142926">MENFNSDLGDWKSRFSEKVLNSGKAYYDGGKVNVIHNTYDECYANVAGTYMYRVVLRRIGPGNWVSTCTCPYNLPCKHAAAVFFARERLMTFFEEETPAQKNIRDFLGSAYYSQKNKIDTFEEIEEEKDLPSEEEVYPFENFITKADGYHYFDMEVMTQHLSFTKRNVDAAKKLIENKQIILETVTTQFDQGSAEAHIQVGAHFYPVRVEFSNEEISEIECKCPECKQYVARWHMHYNMVIPCKCTTALLMLAGERLRKENPGDETDSSALELMDMIQKQNNVPAAEESVEKKEVYSFVPYLEYDNDILYASFKIGSSRMYILRKLSEFFESVQSGVSFALGKNVNFDIKNAEFDELSQKYFDFAKKIVLDEKSKMDMMDSTYVELGYEKIKGRFVLFGKRLDDFFDISFGSKVYFTAKNRRGSETVEIALEERMPRLEAQADVIKNDFSGELERIGVRGQLPEFIYGASTKYFIDENPYTLCRVNAEDNKKISVLEKLAESNRCWGFGIGRKNFTHFMNHVLPWLRDFVNVDESELEVVQKVLPPPAKMKFFLDKDGPEVFCDAKIYYGDDEYKITDAFFHLPVKDFRDKQTEANAFSLLQKYFDQSNSERQILFTNDEEKIFDLLNRGLSELKSLGDVMMSESFSSQKIRQKIKLATGVSLKSGLLDFSVSSSELNQEELYEILSGMKKKKKYIRLTNGDFVNTGDENIQRLKEITDTLDITQKEFLRGKIKIPAYRALYLDGMLESNENMYTERDKNFKNLIKEFKTVDESDFEISPELRSTMREYQVYGHKWLRTIGAYNFGGILADDMGLGKTLQTISVLLAEKENGQSGTSLIICPSSLLFNWINEFSKFAPGMKVAAVFGTVPERAKIISSYKDFDVLVTSYDLLKRDVAEYEDKEFFYAVIDEAQFIKNHSTANSKSVKTITAVHKIALTGTPIENRLSELWSIFDFLMPGFLYKYETFRKNYEAPIVKNQDVDVTENLRKMVSPFILRRLKSDVLKDLPEKIEEVRLAQFGDEQKKLYDAQALKLKKTIMSQKGDDFAKNKIQILAEITRLRQICCDPSLLFENYIGESAKREACVELIQSAIEGNHKILVFSQFTSMLELLQADLKANGISFYTITGSTEKKKRVEMVKQFNEDDTQVFLISLKAGGTGLNLTGADVVIHYDPWWNLAVQNQATDRAHRIGQTKSVSVFKLIAAGTIEEKIIELQNKKSELADEILSGEGANIMSMTKDDLLALI</sequence>
<keyword evidence="2" id="KW-0862">Zinc</keyword>
<evidence type="ECO:0000256" key="1">
    <source>
        <dbReference type="ARBA" id="ARBA00022801"/>
    </source>
</evidence>
<dbReference type="PROSITE" id="PS51194">
    <property type="entry name" value="HELICASE_CTER"/>
    <property type="match status" value="1"/>
</dbReference>
<keyword evidence="6" id="KW-0067">ATP-binding</keyword>
<dbReference type="GO" id="GO:0008270">
    <property type="term" value="F:zinc ion binding"/>
    <property type="evidence" value="ECO:0007669"/>
    <property type="project" value="UniProtKB-KW"/>
</dbReference>
<dbReference type="CDD" id="cd18793">
    <property type="entry name" value="SF2_C_SNF"/>
    <property type="match status" value="1"/>
</dbReference>
<evidence type="ECO:0000259" key="5">
    <source>
        <dbReference type="PROSITE" id="PS51194"/>
    </source>
</evidence>
<evidence type="ECO:0000256" key="2">
    <source>
        <dbReference type="PROSITE-ProRule" id="PRU00325"/>
    </source>
</evidence>
<dbReference type="InterPro" id="IPR001650">
    <property type="entry name" value="Helicase_C-like"/>
</dbReference>
<dbReference type="InterPro" id="IPR038718">
    <property type="entry name" value="SNF2-like_sf"/>
</dbReference>